<name>A0A087TQF4_STEMI</name>
<comment type="subcellular location">
    <subcellularLocation>
        <location evidence="2">Cytoplasm</location>
    </subcellularLocation>
    <subcellularLocation>
        <location evidence="1">Nucleus</location>
    </subcellularLocation>
</comment>
<dbReference type="GO" id="GO:0034475">
    <property type="term" value="P:U4 snRNA 3'-end processing"/>
    <property type="evidence" value="ECO:0007669"/>
    <property type="project" value="TreeGrafter"/>
</dbReference>
<evidence type="ECO:0000256" key="6">
    <source>
        <dbReference type="ARBA" id="ARBA00022835"/>
    </source>
</evidence>
<gene>
    <name evidence="10" type="ORF">X975_22910</name>
</gene>
<evidence type="ECO:0000256" key="7">
    <source>
        <dbReference type="ARBA" id="ARBA00022884"/>
    </source>
</evidence>
<dbReference type="InterPro" id="IPR050080">
    <property type="entry name" value="RNase_PH"/>
</dbReference>
<evidence type="ECO:0000256" key="5">
    <source>
        <dbReference type="ARBA" id="ARBA00022552"/>
    </source>
</evidence>
<evidence type="ECO:0000256" key="8">
    <source>
        <dbReference type="ARBA" id="ARBA00023242"/>
    </source>
</evidence>
<keyword evidence="11" id="KW-1185">Reference proteome</keyword>
<evidence type="ECO:0000259" key="9">
    <source>
        <dbReference type="Pfam" id="PF01138"/>
    </source>
</evidence>
<dbReference type="Gene3D" id="3.30.230.70">
    <property type="entry name" value="GHMP Kinase, N-terminal domain"/>
    <property type="match status" value="1"/>
</dbReference>
<dbReference type="GO" id="GO:0000176">
    <property type="term" value="C:nuclear exosome (RNase complex)"/>
    <property type="evidence" value="ECO:0007669"/>
    <property type="project" value="TreeGrafter"/>
</dbReference>
<evidence type="ECO:0000256" key="2">
    <source>
        <dbReference type="ARBA" id="ARBA00004496"/>
    </source>
</evidence>
<dbReference type="SUPFAM" id="SSF54211">
    <property type="entry name" value="Ribosomal protein S5 domain 2-like"/>
    <property type="match status" value="1"/>
</dbReference>
<dbReference type="InterPro" id="IPR027408">
    <property type="entry name" value="PNPase/RNase_PH_dom_sf"/>
</dbReference>
<feature type="non-terminal residue" evidence="10">
    <location>
        <position position="114"/>
    </location>
</feature>
<dbReference type="GO" id="GO:0006364">
    <property type="term" value="P:rRNA processing"/>
    <property type="evidence" value="ECO:0007669"/>
    <property type="project" value="UniProtKB-KW"/>
</dbReference>
<dbReference type="AlphaFoldDB" id="A0A087TQF4"/>
<dbReference type="GO" id="GO:0071051">
    <property type="term" value="P:poly(A)-dependent snoRNA 3'-end processing"/>
    <property type="evidence" value="ECO:0007669"/>
    <property type="project" value="TreeGrafter"/>
</dbReference>
<dbReference type="OrthoDB" id="45882at2759"/>
<dbReference type="PANTHER" id="PTHR11953:SF2">
    <property type="entry name" value="EXOSOME COMPLEX COMPONENT MTR3"/>
    <property type="match status" value="1"/>
</dbReference>
<keyword evidence="6" id="KW-0271">Exosome</keyword>
<dbReference type="GO" id="GO:0000177">
    <property type="term" value="C:cytoplasmic exosome (RNase complex)"/>
    <property type="evidence" value="ECO:0007669"/>
    <property type="project" value="TreeGrafter"/>
</dbReference>
<keyword evidence="8" id="KW-0539">Nucleus</keyword>
<feature type="domain" description="Exoribonuclease phosphorolytic" evidence="9">
    <location>
        <begin position="45"/>
        <end position="109"/>
    </location>
</feature>
<sequence length="114" mass="12659">MGKDNKRIAAPDNCMSPNAFKKLIKISNLVNEKGLRQDERTPDDLRSMSLSIGITTEVTGSAYLECGNTKIICSVNGPRDVLHKSDSSTKGQLYCEFKYASFSCTERQSYQPTD</sequence>
<comment type="similarity">
    <text evidence="3">Belongs to the RNase PH family.</text>
</comment>
<keyword evidence="7" id="KW-0694">RNA-binding</keyword>
<evidence type="ECO:0000256" key="4">
    <source>
        <dbReference type="ARBA" id="ARBA00022490"/>
    </source>
</evidence>
<dbReference type="GO" id="GO:0071028">
    <property type="term" value="P:nuclear mRNA surveillance"/>
    <property type="evidence" value="ECO:0007669"/>
    <property type="project" value="TreeGrafter"/>
</dbReference>
<dbReference type="PANTHER" id="PTHR11953">
    <property type="entry name" value="EXOSOME COMPLEX COMPONENT"/>
    <property type="match status" value="1"/>
</dbReference>
<dbReference type="Pfam" id="PF01138">
    <property type="entry name" value="RNase_PH"/>
    <property type="match status" value="1"/>
</dbReference>
<keyword evidence="4" id="KW-0963">Cytoplasm</keyword>
<dbReference type="GO" id="GO:0016075">
    <property type="term" value="P:rRNA catabolic process"/>
    <property type="evidence" value="ECO:0007669"/>
    <property type="project" value="TreeGrafter"/>
</dbReference>
<evidence type="ECO:0000313" key="10">
    <source>
        <dbReference type="EMBL" id="KFM67343.1"/>
    </source>
</evidence>
<keyword evidence="5" id="KW-0698">rRNA processing</keyword>
<accession>A0A087TQF4</accession>
<dbReference type="GO" id="GO:0003723">
    <property type="term" value="F:RNA binding"/>
    <property type="evidence" value="ECO:0007669"/>
    <property type="project" value="UniProtKB-KW"/>
</dbReference>
<protein>
    <submittedName>
        <fullName evidence="10">Exosome complex component MTR3</fullName>
    </submittedName>
</protein>
<dbReference type="EMBL" id="KK116288">
    <property type="protein sequence ID" value="KFM67343.1"/>
    <property type="molecule type" value="Genomic_DNA"/>
</dbReference>
<evidence type="ECO:0000256" key="1">
    <source>
        <dbReference type="ARBA" id="ARBA00004123"/>
    </source>
</evidence>
<reference evidence="10 11" key="1">
    <citation type="submission" date="2013-11" db="EMBL/GenBank/DDBJ databases">
        <title>Genome sequencing of Stegodyphus mimosarum.</title>
        <authorList>
            <person name="Bechsgaard J."/>
        </authorList>
    </citation>
    <scope>NUCLEOTIDE SEQUENCE [LARGE SCALE GENOMIC DNA]</scope>
</reference>
<dbReference type="InterPro" id="IPR001247">
    <property type="entry name" value="ExoRNase_PH_dom1"/>
</dbReference>
<dbReference type="STRING" id="407821.A0A087TQF4"/>
<dbReference type="GO" id="GO:0005730">
    <property type="term" value="C:nucleolus"/>
    <property type="evidence" value="ECO:0007669"/>
    <property type="project" value="TreeGrafter"/>
</dbReference>
<proteinExistence type="inferred from homology"/>
<dbReference type="InterPro" id="IPR020568">
    <property type="entry name" value="Ribosomal_Su5_D2-typ_SF"/>
</dbReference>
<dbReference type="Proteomes" id="UP000054359">
    <property type="component" value="Unassembled WGS sequence"/>
</dbReference>
<evidence type="ECO:0000256" key="3">
    <source>
        <dbReference type="ARBA" id="ARBA00006678"/>
    </source>
</evidence>
<evidence type="ECO:0000313" key="11">
    <source>
        <dbReference type="Proteomes" id="UP000054359"/>
    </source>
</evidence>
<organism evidence="10 11">
    <name type="scientific">Stegodyphus mimosarum</name>
    <name type="common">African social velvet spider</name>
    <dbReference type="NCBI Taxonomy" id="407821"/>
    <lineage>
        <taxon>Eukaryota</taxon>
        <taxon>Metazoa</taxon>
        <taxon>Ecdysozoa</taxon>
        <taxon>Arthropoda</taxon>
        <taxon>Chelicerata</taxon>
        <taxon>Arachnida</taxon>
        <taxon>Araneae</taxon>
        <taxon>Araneomorphae</taxon>
        <taxon>Entelegynae</taxon>
        <taxon>Eresoidea</taxon>
        <taxon>Eresidae</taxon>
        <taxon>Stegodyphus</taxon>
    </lineage>
</organism>